<dbReference type="InterPro" id="IPR051393">
    <property type="entry name" value="ABC_transporter_permease"/>
</dbReference>
<evidence type="ECO:0000256" key="7">
    <source>
        <dbReference type="RuleBase" id="RU363032"/>
    </source>
</evidence>
<organism evidence="9 10">
    <name type="scientific">Calditerricola satsumensis</name>
    <dbReference type="NCBI Taxonomy" id="373054"/>
    <lineage>
        <taxon>Bacteria</taxon>
        <taxon>Bacillati</taxon>
        <taxon>Bacillota</taxon>
        <taxon>Bacilli</taxon>
        <taxon>Bacillales</taxon>
        <taxon>Bacillaceae</taxon>
        <taxon>Calditerricola</taxon>
    </lineage>
</organism>
<comment type="similarity">
    <text evidence="7">Belongs to the binding-protein-dependent transport system permease family.</text>
</comment>
<feature type="transmembrane region" description="Helical" evidence="7">
    <location>
        <begin position="164"/>
        <end position="185"/>
    </location>
</feature>
<evidence type="ECO:0000256" key="6">
    <source>
        <dbReference type="ARBA" id="ARBA00023136"/>
    </source>
</evidence>
<gene>
    <name evidence="9" type="ORF">GCM10007043_06190</name>
</gene>
<sequence length="310" mass="34241">MSGRPLFRGGRLSAFFLLPFLLVVAVFFVVPVVLTLLVSLTNMSVATGLSGYDWVGLENYRRIVQDPVIGRILYNTVLFVGLTLALFNVGLALVLALATSFLSERWGNAFRALWLLPRITPSVVYVLMWRYFAAEPPYGILNQVLQGLGLPAASNWLHEAPWPMIIAINGFVGASMGMIIFSAAIRAIPRHLILAAQLDGATAWALIRHIVLPHLRWPVLFVVAYQTLSLLASYEYILLTTNGGPGYYTTEVWALYAFHTALSNYFGNAQFGQGAALASVLVVMGIAASFLYLRLFPFRKLTDRPKIEVS</sequence>
<evidence type="ECO:0000313" key="10">
    <source>
        <dbReference type="Proteomes" id="UP000637720"/>
    </source>
</evidence>
<evidence type="ECO:0000256" key="5">
    <source>
        <dbReference type="ARBA" id="ARBA00022989"/>
    </source>
</evidence>
<feature type="transmembrane region" description="Helical" evidence="7">
    <location>
        <begin position="12"/>
        <end position="40"/>
    </location>
</feature>
<dbReference type="EMBL" id="BMOF01000007">
    <property type="protein sequence ID" value="GGJ95149.1"/>
    <property type="molecule type" value="Genomic_DNA"/>
</dbReference>
<evidence type="ECO:0000256" key="2">
    <source>
        <dbReference type="ARBA" id="ARBA00022448"/>
    </source>
</evidence>
<feature type="transmembrane region" description="Helical" evidence="7">
    <location>
        <begin position="273"/>
        <end position="296"/>
    </location>
</feature>
<dbReference type="Pfam" id="PF00528">
    <property type="entry name" value="BPD_transp_1"/>
    <property type="match status" value="1"/>
</dbReference>
<evidence type="ECO:0000256" key="1">
    <source>
        <dbReference type="ARBA" id="ARBA00004651"/>
    </source>
</evidence>
<dbReference type="GO" id="GO:0055085">
    <property type="term" value="P:transmembrane transport"/>
    <property type="evidence" value="ECO:0007669"/>
    <property type="project" value="InterPro"/>
</dbReference>
<evidence type="ECO:0000256" key="4">
    <source>
        <dbReference type="ARBA" id="ARBA00022692"/>
    </source>
</evidence>
<evidence type="ECO:0000313" key="9">
    <source>
        <dbReference type="EMBL" id="GGJ95149.1"/>
    </source>
</evidence>
<dbReference type="PROSITE" id="PS50928">
    <property type="entry name" value="ABC_TM1"/>
    <property type="match status" value="1"/>
</dbReference>
<reference evidence="9" key="2">
    <citation type="submission" date="2020-09" db="EMBL/GenBank/DDBJ databases">
        <authorList>
            <person name="Sun Q."/>
            <person name="Ohkuma M."/>
        </authorList>
    </citation>
    <scope>NUCLEOTIDE SEQUENCE</scope>
    <source>
        <strain evidence="9">JCM 14719</strain>
    </source>
</reference>
<feature type="domain" description="ABC transmembrane type-1" evidence="8">
    <location>
        <begin position="78"/>
        <end position="292"/>
    </location>
</feature>
<keyword evidence="5 7" id="KW-1133">Transmembrane helix</keyword>
<keyword evidence="6 7" id="KW-0472">Membrane</keyword>
<evidence type="ECO:0000256" key="3">
    <source>
        <dbReference type="ARBA" id="ARBA00022475"/>
    </source>
</evidence>
<keyword evidence="3" id="KW-1003">Cell membrane</keyword>
<dbReference type="AlphaFoldDB" id="A0A8J3BBS7"/>
<dbReference type="SUPFAM" id="SSF161098">
    <property type="entry name" value="MetI-like"/>
    <property type="match status" value="1"/>
</dbReference>
<dbReference type="InterPro" id="IPR035906">
    <property type="entry name" value="MetI-like_sf"/>
</dbReference>
<reference evidence="9" key="1">
    <citation type="journal article" date="2014" name="Int. J. Syst. Evol. Microbiol.">
        <title>Complete genome sequence of Corynebacterium casei LMG S-19264T (=DSM 44701T), isolated from a smear-ripened cheese.</title>
        <authorList>
            <consortium name="US DOE Joint Genome Institute (JGI-PGF)"/>
            <person name="Walter F."/>
            <person name="Albersmeier A."/>
            <person name="Kalinowski J."/>
            <person name="Ruckert C."/>
        </authorList>
    </citation>
    <scope>NUCLEOTIDE SEQUENCE</scope>
    <source>
        <strain evidence="9">JCM 14719</strain>
    </source>
</reference>
<evidence type="ECO:0000259" key="8">
    <source>
        <dbReference type="PROSITE" id="PS50928"/>
    </source>
</evidence>
<accession>A0A8J3BBS7</accession>
<feature type="transmembrane region" description="Helical" evidence="7">
    <location>
        <begin position="217"/>
        <end position="239"/>
    </location>
</feature>
<proteinExistence type="inferred from homology"/>
<dbReference type="RefSeq" id="WP_054671334.1">
    <property type="nucleotide sequence ID" value="NZ_BMOF01000007.1"/>
</dbReference>
<keyword evidence="4 7" id="KW-0812">Transmembrane</keyword>
<comment type="subcellular location">
    <subcellularLocation>
        <location evidence="1 7">Cell membrane</location>
        <topology evidence="1 7">Multi-pass membrane protein</topology>
    </subcellularLocation>
</comment>
<keyword evidence="2 7" id="KW-0813">Transport</keyword>
<keyword evidence="10" id="KW-1185">Reference proteome</keyword>
<dbReference type="InterPro" id="IPR000515">
    <property type="entry name" value="MetI-like"/>
</dbReference>
<name>A0A8J3BBS7_9BACI</name>
<feature type="transmembrane region" description="Helical" evidence="7">
    <location>
        <begin position="72"/>
        <end position="98"/>
    </location>
</feature>
<dbReference type="Gene3D" id="1.10.3720.10">
    <property type="entry name" value="MetI-like"/>
    <property type="match status" value="1"/>
</dbReference>
<protein>
    <submittedName>
        <fullName evidence="9">Sugar ABC transporter permease</fullName>
    </submittedName>
</protein>
<dbReference type="CDD" id="cd06261">
    <property type="entry name" value="TM_PBP2"/>
    <property type="match status" value="1"/>
</dbReference>
<dbReference type="Proteomes" id="UP000637720">
    <property type="component" value="Unassembled WGS sequence"/>
</dbReference>
<feature type="transmembrane region" description="Helical" evidence="7">
    <location>
        <begin position="110"/>
        <end position="132"/>
    </location>
</feature>
<comment type="caution">
    <text evidence="9">The sequence shown here is derived from an EMBL/GenBank/DDBJ whole genome shotgun (WGS) entry which is preliminary data.</text>
</comment>
<dbReference type="PANTHER" id="PTHR30193">
    <property type="entry name" value="ABC TRANSPORTER PERMEASE PROTEIN"/>
    <property type="match status" value="1"/>
</dbReference>
<dbReference type="PANTHER" id="PTHR30193:SF37">
    <property type="entry name" value="INNER MEMBRANE ABC TRANSPORTER PERMEASE PROTEIN YCJO"/>
    <property type="match status" value="1"/>
</dbReference>
<dbReference type="GO" id="GO:0005886">
    <property type="term" value="C:plasma membrane"/>
    <property type="evidence" value="ECO:0007669"/>
    <property type="project" value="UniProtKB-SubCell"/>
</dbReference>